<dbReference type="SUPFAM" id="SSF52075">
    <property type="entry name" value="Outer arm dynein light chain 1"/>
    <property type="match status" value="1"/>
</dbReference>
<dbReference type="HOGENOM" id="CLU_024291_0_0_1"/>
<reference evidence="5" key="2">
    <citation type="submission" date="2010-04" db="EMBL/GenBank/DDBJ databases">
        <authorList>
            <person name="Buell R."/>
            <person name="Hamilton J."/>
            <person name="Hostetler J."/>
        </authorList>
    </citation>
    <scope>NUCLEOTIDE SEQUENCE [LARGE SCALE GENOMIC DNA]</scope>
    <source>
        <strain evidence="5">DAOM:BR144</strain>
    </source>
</reference>
<dbReference type="EnsemblProtists" id="PYU1_T009474">
    <property type="protein sequence ID" value="PYU1_T009474"/>
    <property type="gene ID" value="PYU1_G009456"/>
</dbReference>
<dbReference type="VEuPathDB" id="FungiDB:PYU1_G009456"/>
<proteinExistence type="predicted"/>
<dbReference type="EMBL" id="GL376622">
    <property type="status" value="NOT_ANNOTATED_CDS"/>
    <property type="molecule type" value="Genomic_DNA"/>
</dbReference>
<name>K3WWX6_GLOUD</name>
<feature type="compositionally biased region" description="Acidic residues" evidence="3">
    <location>
        <begin position="399"/>
        <end position="415"/>
    </location>
</feature>
<dbReference type="eggNOG" id="ENOG502S0UI">
    <property type="taxonomic scope" value="Eukaryota"/>
</dbReference>
<evidence type="ECO:0000313" key="5">
    <source>
        <dbReference type="Proteomes" id="UP000019132"/>
    </source>
</evidence>
<organism evidence="4 5">
    <name type="scientific">Globisporangium ultimum (strain ATCC 200006 / CBS 805.95 / DAOM BR144)</name>
    <name type="common">Pythium ultimum</name>
    <dbReference type="NCBI Taxonomy" id="431595"/>
    <lineage>
        <taxon>Eukaryota</taxon>
        <taxon>Sar</taxon>
        <taxon>Stramenopiles</taxon>
        <taxon>Oomycota</taxon>
        <taxon>Peronosporomycetes</taxon>
        <taxon>Pythiales</taxon>
        <taxon>Pythiaceae</taxon>
        <taxon>Globisporangium</taxon>
    </lineage>
</organism>
<dbReference type="InParanoid" id="K3WWX6"/>
<reference evidence="5" key="1">
    <citation type="journal article" date="2010" name="Genome Biol.">
        <title>Genome sequence of the necrotrophic plant pathogen Pythium ultimum reveals original pathogenicity mechanisms and effector repertoire.</title>
        <authorList>
            <person name="Levesque C.A."/>
            <person name="Brouwer H."/>
            <person name="Cano L."/>
            <person name="Hamilton J.P."/>
            <person name="Holt C."/>
            <person name="Huitema E."/>
            <person name="Raffaele S."/>
            <person name="Robideau G.P."/>
            <person name="Thines M."/>
            <person name="Win J."/>
            <person name="Zerillo M.M."/>
            <person name="Beakes G.W."/>
            <person name="Boore J.L."/>
            <person name="Busam D."/>
            <person name="Dumas B."/>
            <person name="Ferriera S."/>
            <person name="Fuerstenberg S.I."/>
            <person name="Gachon C.M."/>
            <person name="Gaulin E."/>
            <person name="Govers F."/>
            <person name="Grenville-Briggs L."/>
            <person name="Horner N."/>
            <person name="Hostetler J."/>
            <person name="Jiang R.H."/>
            <person name="Johnson J."/>
            <person name="Krajaejun T."/>
            <person name="Lin H."/>
            <person name="Meijer H.J."/>
            <person name="Moore B."/>
            <person name="Morris P."/>
            <person name="Phuntmart V."/>
            <person name="Puiu D."/>
            <person name="Shetty J."/>
            <person name="Stajich J.E."/>
            <person name="Tripathy S."/>
            <person name="Wawra S."/>
            <person name="van West P."/>
            <person name="Whitty B.R."/>
            <person name="Coutinho P.M."/>
            <person name="Henrissat B."/>
            <person name="Martin F."/>
            <person name="Thomas P.D."/>
            <person name="Tyler B.M."/>
            <person name="De Vries R.P."/>
            <person name="Kamoun S."/>
            <person name="Yandell M."/>
            <person name="Tisserat N."/>
            <person name="Buell C.R."/>
        </authorList>
    </citation>
    <scope>NUCLEOTIDE SEQUENCE</scope>
    <source>
        <strain evidence="5">DAOM:BR144</strain>
    </source>
</reference>
<evidence type="ECO:0000313" key="4">
    <source>
        <dbReference type="EnsemblProtists" id="PYU1_T009474"/>
    </source>
</evidence>
<reference evidence="4" key="3">
    <citation type="submission" date="2015-02" db="UniProtKB">
        <authorList>
            <consortium name="EnsemblProtists"/>
        </authorList>
    </citation>
    <scope>IDENTIFICATION</scope>
    <source>
        <strain evidence="4">DAOM BR144</strain>
    </source>
</reference>
<feature type="region of interest" description="Disordered" evidence="3">
    <location>
        <begin position="581"/>
        <end position="606"/>
    </location>
</feature>
<dbReference type="InterPro" id="IPR001611">
    <property type="entry name" value="Leu-rich_rpt"/>
</dbReference>
<evidence type="ECO:0000256" key="2">
    <source>
        <dbReference type="ARBA" id="ARBA00022737"/>
    </source>
</evidence>
<keyword evidence="2" id="KW-0677">Repeat</keyword>
<keyword evidence="5" id="KW-1185">Reference proteome</keyword>
<dbReference type="Gene3D" id="3.80.10.10">
    <property type="entry name" value="Ribonuclease Inhibitor"/>
    <property type="match status" value="1"/>
</dbReference>
<dbReference type="PANTHER" id="PTHR15454">
    <property type="entry name" value="NISCHARIN RELATED"/>
    <property type="match status" value="1"/>
</dbReference>
<dbReference type="Proteomes" id="UP000019132">
    <property type="component" value="Unassembled WGS sequence"/>
</dbReference>
<feature type="compositionally biased region" description="Polar residues" evidence="3">
    <location>
        <begin position="721"/>
        <end position="732"/>
    </location>
</feature>
<dbReference type="AlphaFoldDB" id="K3WWX6"/>
<sequence length="857" mass="96889">MALKTNPDPTKLIPTAKNANALCAAFRAHNLTAVPSDLLMLKNLVHIDLSKNQLSRFPGHFVALEMLKLEVLHLSDNLLYILEDVLALASSPRLRDLNVLRNPLRLQNNRVYLLEALFSQRGSDESLLSMIQQDDELKFADAAELQPPHTMKYRRSLPRNHGFPMLQKLNDEWITDAEIRDVELECGHRIKYYRPASSSTTSRLKKYTKAKATNHQQGFHDSGSNKRSAVNGLLPTGDTHLGHEDQDPLAKRRFDGSRMTIKQMLKNESHSAGIPKARVIQRFQINVENGDDVTVDDQDEESHQHGHSHMAFPSAYAATIAVPTRQQSNGSMRDVVPEHVDKAANDVSDDEQLGEQRIIHRLFHAPVTEPSKQRQSIMSKRRPVENVHAQDGGRPPESDNVDDSVDDQVDTEVDDPWNYPISTFDALDSEARQYVRFKSKQSGGTTIERDDHFFASSIFLDCVAQAERSRRLTVRAVDVLSQRGSDEQHEYANELRKRWPSVVGSRSTPSIPSCSAATSLVESMTTKFSKQQDHAIFEKILAFQEQQIAVDSCNIQAAVGDYYQNEHMAQKQKNSLLFRAAQQQQQYTSEAPRASSSVTASSAPPLVAEPSLEDSLSKLKLRNAVDLANTLLGPKQQKHMLQMLIDADEKVIEEERIAQEQTAHRYKLHLIQTRGYTSQDDRTHINECMQRATMNTTASPWQKRNWRAVKVHQDNGGTPAMSRSSSAAAITTQKRKPTHLVADNDPRTAESADEARSRTVTRFCAIETVEKAALDPLAHVNSHDLLVRCAEIRTHADAHMSALHAHRDHFFDDEARWEHMRQDPINVVRRHLKRRLYHDAQEVQIGSTQVFYSPLFN</sequence>
<feature type="compositionally biased region" description="Low complexity" evidence="3">
    <location>
        <begin position="591"/>
        <end position="606"/>
    </location>
</feature>
<protein>
    <submittedName>
        <fullName evidence="4">Uncharacterized protein</fullName>
    </submittedName>
</protein>
<dbReference type="PROSITE" id="PS51450">
    <property type="entry name" value="LRR"/>
    <property type="match status" value="1"/>
</dbReference>
<accession>K3WWX6</accession>
<feature type="region of interest" description="Disordered" evidence="3">
    <location>
        <begin position="716"/>
        <end position="738"/>
    </location>
</feature>
<dbReference type="OMA" id="MRQDPIN"/>
<evidence type="ECO:0000256" key="3">
    <source>
        <dbReference type="SAM" id="MobiDB-lite"/>
    </source>
</evidence>
<evidence type="ECO:0000256" key="1">
    <source>
        <dbReference type="ARBA" id="ARBA00022614"/>
    </source>
</evidence>
<feature type="region of interest" description="Disordered" evidence="3">
    <location>
        <begin position="365"/>
        <end position="417"/>
    </location>
</feature>
<dbReference type="InterPro" id="IPR032675">
    <property type="entry name" value="LRR_dom_sf"/>
</dbReference>
<keyword evidence="1" id="KW-0433">Leucine-rich repeat</keyword>
<dbReference type="GO" id="GO:0005737">
    <property type="term" value="C:cytoplasm"/>
    <property type="evidence" value="ECO:0007669"/>
    <property type="project" value="TreeGrafter"/>
</dbReference>